<proteinExistence type="predicted"/>
<name>A0A0B6YYS3_9EUPU</name>
<organism evidence="1">
    <name type="scientific">Arion vulgaris</name>
    <dbReference type="NCBI Taxonomy" id="1028688"/>
    <lineage>
        <taxon>Eukaryota</taxon>
        <taxon>Metazoa</taxon>
        <taxon>Spiralia</taxon>
        <taxon>Lophotrochozoa</taxon>
        <taxon>Mollusca</taxon>
        <taxon>Gastropoda</taxon>
        <taxon>Heterobranchia</taxon>
        <taxon>Euthyneura</taxon>
        <taxon>Panpulmonata</taxon>
        <taxon>Eupulmonata</taxon>
        <taxon>Stylommatophora</taxon>
        <taxon>Helicina</taxon>
        <taxon>Arionoidea</taxon>
        <taxon>Arionidae</taxon>
        <taxon>Arion</taxon>
    </lineage>
</organism>
<dbReference type="EMBL" id="HACG01014599">
    <property type="protein sequence ID" value="CEK61464.1"/>
    <property type="molecule type" value="Transcribed_RNA"/>
</dbReference>
<sequence>MNIVTYTDGYADGGGEVWKQWQLHKITKRVGYYVKSFPTGKIPSNFRAEAVVLLPAQ</sequence>
<dbReference type="AlphaFoldDB" id="A0A0B6YYS3"/>
<accession>A0A0B6YYS3</accession>
<gene>
    <name evidence="1" type="primary">ORF42327</name>
</gene>
<reference evidence="1" key="1">
    <citation type="submission" date="2014-12" db="EMBL/GenBank/DDBJ databases">
        <title>Insight into the proteome of Arion vulgaris.</title>
        <authorList>
            <person name="Aradska J."/>
            <person name="Bulat T."/>
            <person name="Smidak R."/>
            <person name="Sarate P."/>
            <person name="Gangsoo J."/>
            <person name="Sialana F."/>
            <person name="Bilban M."/>
            <person name="Lubec G."/>
        </authorList>
    </citation>
    <scope>NUCLEOTIDE SEQUENCE</scope>
    <source>
        <tissue evidence="1">Skin</tissue>
    </source>
</reference>
<protein>
    <submittedName>
        <fullName evidence="1">Uncharacterized protein</fullName>
    </submittedName>
</protein>
<evidence type="ECO:0000313" key="1">
    <source>
        <dbReference type="EMBL" id="CEK61464.1"/>
    </source>
</evidence>